<evidence type="ECO:0000256" key="2">
    <source>
        <dbReference type="ARBA" id="ARBA00022692"/>
    </source>
</evidence>
<reference evidence="7 8" key="1">
    <citation type="journal article" date="2024" name="bioRxiv">
        <title>A reference genome for Trichogramma kaykai: A tiny desert-dwelling parasitoid wasp with competing sex-ratio distorters.</title>
        <authorList>
            <person name="Culotta J."/>
            <person name="Lindsey A.R."/>
        </authorList>
    </citation>
    <scope>NUCLEOTIDE SEQUENCE [LARGE SCALE GENOMIC DNA]</scope>
    <source>
        <strain evidence="7 8">KSX58</strain>
    </source>
</reference>
<evidence type="ECO:0000256" key="3">
    <source>
        <dbReference type="ARBA" id="ARBA00022989"/>
    </source>
</evidence>
<dbReference type="Proteomes" id="UP001627154">
    <property type="component" value="Unassembled WGS sequence"/>
</dbReference>
<dbReference type="InterPro" id="IPR017452">
    <property type="entry name" value="GPCR_Rhodpsn_7TM"/>
</dbReference>
<evidence type="ECO:0000256" key="1">
    <source>
        <dbReference type="ARBA" id="ARBA00004370"/>
    </source>
</evidence>
<keyword evidence="3 5" id="KW-1133">Transmembrane helix</keyword>
<keyword evidence="4 5" id="KW-0472">Membrane</keyword>
<dbReference type="SUPFAM" id="SSF81321">
    <property type="entry name" value="Family A G protein-coupled receptor-like"/>
    <property type="match status" value="1"/>
</dbReference>
<evidence type="ECO:0000313" key="7">
    <source>
        <dbReference type="EMBL" id="KAL3398843.1"/>
    </source>
</evidence>
<dbReference type="AlphaFoldDB" id="A0ABD2X0J1"/>
<proteinExistence type="predicted"/>
<evidence type="ECO:0000313" key="8">
    <source>
        <dbReference type="Proteomes" id="UP001627154"/>
    </source>
</evidence>
<evidence type="ECO:0000256" key="4">
    <source>
        <dbReference type="ARBA" id="ARBA00023136"/>
    </source>
</evidence>
<dbReference type="EMBL" id="JBJJXI010000059">
    <property type="protein sequence ID" value="KAL3398843.1"/>
    <property type="molecule type" value="Genomic_DNA"/>
</dbReference>
<dbReference type="Gene3D" id="1.20.1070.10">
    <property type="entry name" value="Rhodopsin 7-helix transmembrane proteins"/>
    <property type="match status" value="1"/>
</dbReference>
<organism evidence="7 8">
    <name type="scientific">Trichogramma kaykai</name>
    <dbReference type="NCBI Taxonomy" id="54128"/>
    <lineage>
        <taxon>Eukaryota</taxon>
        <taxon>Metazoa</taxon>
        <taxon>Ecdysozoa</taxon>
        <taxon>Arthropoda</taxon>
        <taxon>Hexapoda</taxon>
        <taxon>Insecta</taxon>
        <taxon>Pterygota</taxon>
        <taxon>Neoptera</taxon>
        <taxon>Endopterygota</taxon>
        <taxon>Hymenoptera</taxon>
        <taxon>Apocrita</taxon>
        <taxon>Proctotrupomorpha</taxon>
        <taxon>Chalcidoidea</taxon>
        <taxon>Trichogrammatidae</taxon>
        <taxon>Trichogramma</taxon>
    </lineage>
</organism>
<evidence type="ECO:0000259" key="6">
    <source>
        <dbReference type="PROSITE" id="PS50262"/>
    </source>
</evidence>
<comment type="caution">
    <text evidence="7">The sequence shown here is derived from an EMBL/GenBank/DDBJ whole genome shotgun (WGS) entry which is preliminary data.</text>
</comment>
<keyword evidence="2 5" id="KW-0812">Transmembrane</keyword>
<feature type="domain" description="G-protein coupled receptors family 1 profile" evidence="6">
    <location>
        <begin position="78"/>
        <end position="116"/>
    </location>
</feature>
<comment type="subcellular location">
    <subcellularLocation>
        <location evidence="1">Membrane</location>
    </subcellularLocation>
</comment>
<accession>A0ABD2X0J1</accession>
<evidence type="ECO:0000256" key="5">
    <source>
        <dbReference type="SAM" id="Phobius"/>
    </source>
</evidence>
<dbReference type="PROSITE" id="PS50262">
    <property type="entry name" value="G_PROTEIN_RECEP_F1_2"/>
    <property type="match status" value="1"/>
</dbReference>
<keyword evidence="8" id="KW-1185">Reference proteome</keyword>
<gene>
    <name evidence="7" type="ORF">TKK_007946</name>
</gene>
<name>A0ABD2X0J1_9HYME</name>
<feature type="transmembrane region" description="Helical" evidence="5">
    <location>
        <begin position="61"/>
        <end position="87"/>
    </location>
</feature>
<protein>
    <recommendedName>
        <fullName evidence="6">G-protein coupled receptors family 1 profile domain-containing protein</fullName>
    </recommendedName>
</protein>
<dbReference type="GO" id="GO:0016020">
    <property type="term" value="C:membrane"/>
    <property type="evidence" value="ECO:0007669"/>
    <property type="project" value="UniProtKB-SubCell"/>
</dbReference>
<sequence>MSSLLNLAGPTFSSISNSEGKNIGNNSNSDPISKIISDIGVGAHPDTSAAEEVIQPGLVSIIIAIFLVFVLSLNTLACNSIILAAFYRYKRLRTASNCLLMSLAVSDFGVRAITKF</sequence>